<reference evidence="2" key="2">
    <citation type="submission" date="2023-01" db="EMBL/GenBank/DDBJ databases">
        <authorList>
            <person name="Sun Q."/>
            <person name="Evtushenko L."/>
        </authorList>
    </citation>
    <scope>NUCLEOTIDE SEQUENCE</scope>
    <source>
        <strain evidence="2">VKM Ac-1321</strain>
    </source>
</reference>
<name>A0A9W6KR82_9ACTN</name>
<feature type="transmembrane region" description="Helical" evidence="1">
    <location>
        <begin position="163"/>
        <end position="185"/>
    </location>
</feature>
<keyword evidence="3" id="KW-1185">Reference proteome</keyword>
<protein>
    <submittedName>
        <fullName evidence="2">Uncharacterized protein</fullName>
    </submittedName>
</protein>
<keyword evidence="1" id="KW-1133">Transmembrane helix</keyword>
<dbReference type="RefSeq" id="WP_261964442.1">
    <property type="nucleotide sequence ID" value="NZ_BAAAXA010000001.1"/>
</dbReference>
<evidence type="ECO:0000256" key="1">
    <source>
        <dbReference type="SAM" id="Phobius"/>
    </source>
</evidence>
<sequence>MRFRRGLCASAAVAAAGGLSVWAGWFGSAGWWREVLVLLAIGAALAVLAFLVPVLILGGMRDSALTIILTAAALVVGTVWLTAADIEVRSGEWQPVVVTAEHCAATDGGGCEWSYRVTLLRTETDLGWITCDVDTLNPGDRTRVRADPHGEHRPSLESCAHTWPGYTTALHVVWAVWVVLIVAALPATGRLRVA</sequence>
<keyword evidence="1" id="KW-0812">Transmembrane</keyword>
<keyword evidence="1" id="KW-0472">Membrane</keyword>
<evidence type="ECO:0000313" key="3">
    <source>
        <dbReference type="Proteomes" id="UP001143480"/>
    </source>
</evidence>
<organism evidence="2 3">
    <name type="scientific">Dactylosporangium matsuzakiense</name>
    <dbReference type="NCBI Taxonomy" id="53360"/>
    <lineage>
        <taxon>Bacteria</taxon>
        <taxon>Bacillati</taxon>
        <taxon>Actinomycetota</taxon>
        <taxon>Actinomycetes</taxon>
        <taxon>Micromonosporales</taxon>
        <taxon>Micromonosporaceae</taxon>
        <taxon>Dactylosporangium</taxon>
    </lineage>
</organism>
<evidence type="ECO:0000313" key="2">
    <source>
        <dbReference type="EMBL" id="GLL06113.1"/>
    </source>
</evidence>
<proteinExistence type="predicted"/>
<reference evidence="2" key="1">
    <citation type="journal article" date="2014" name="Int. J. Syst. Evol. Microbiol.">
        <title>Complete genome sequence of Corynebacterium casei LMG S-19264T (=DSM 44701T), isolated from a smear-ripened cheese.</title>
        <authorList>
            <consortium name="US DOE Joint Genome Institute (JGI-PGF)"/>
            <person name="Walter F."/>
            <person name="Albersmeier A."/>
            <person name="Kalinowski J."/>
            <person name="Ruckert C."/>
        </authorList>
    </citation>
    <scope>NUCLEOTIDE SEQUENCE</scope>
    <source>
        <strain evidence="2">VKM Ac-1321</strain>
    </source>
</reference>
<dbReference type="EMBL" id="BSFP01000067">
    <property type="protein sequence ID" value="GLL06113.1"/>
    <property type="molecule type" value="Genomic_DNA"/>
</dbReference>
<feature type="transmembrane region" description="Helical" evidence="1">
    <location>
        <begin position="64"/>
        <end position="83"/>
    </location>
</feature>
<accession>A0A9W6KR82</accession>
<feature type="transmembrane region" description="Helical" evidence="1">
    <location>
        <begin position="36"/>
        <end position="57"/>
    </location>
</feature>
<comment type="caution">
    <text evidence="2">The sequence shown here is derived from an EMBL/GenBank/DDBJ whole genome shotgun (WGS) entry which is preliminary data.</text>
</comment>
<gene>
    <name evidence="2" type="ORF">GCM10017581_078610</name>
</gene>
<dbReference type="AlphaFoldDB" id="A0A9W6KR82"/>
<dbReference type="Proteomes" id="UP001143480">
    <property type="component" value="Unassembled WGS sequence"/>
</dbReference>